<dbReference type="EMBL" id="CAJVCH010220210">
    <property type="protein sequence ID" value="CAG7731861.1"/>
    <property type="molecule type" value="Genomic_DNA"/>
</dbReference>
<evidence type="ECO:0000313" key="3">
    <source>
        <dbReference type="EMBL" id="CAG7731861.1"/>
    </source>
</evidence>
<feature type="chain" id="PRO_5035234406" description="Ionotropic receptor" evidence="2">
    <location>
        <begin position="22"/>
        <end position="692"/>
    </location>
</feature>
<keyword evidence="4" id="KW-1185">Reference proteome</keyword>
<dbReference type="Proteomes" id="UP000708208">
    <property type="component" value="Unassembled WGS sequence"/>
</dbReference>
<protein>
    <recommendedName>
        <fullName evidence="5">Ionotropic receptor</fullName>
    </recommendedName>
</protein>
<evidence type="ECO:0000256" key="2">
    <source>
        <dbReference type="SAM" id="SignalP"/>
    </source>
</evidence>
<keyword evidence="1" id="KW-0472">Membrane</keyword>
<sequence>MNLHVQIFGLIAFWHLVPSKAFLEGKLVNQIASDVKNCILTLAQITIPIDYNDITTPFILRVYPDNSSNLVTVSPSIFKERTLRCYAAFVFFESPEALLKSKCSASRSSQEYRSCEMKKARDIHRVITSLTPNKALSDLILIFHQYTVPRNLLSNFQEYLYEFLYGSPVFILHLKNMGRANSLNKHHRRDRFQKGKLYLSNTSHETFAGYYYGGHGTVQGSFNCQASECYKMMISEFERVTNHGKKIIWFMSALPREEQIQSLQIGSPLQRNKPRNLYQTIYGFLVQELDSNFTESYFGISEPHIFFDVANSRSNYYQEVPLSYTTSKMFITSDSIVAITLDYKIYTTPFELIVWICIAIGGLLVALILSADIFPSGQTSLLEKFILSFLSLVGSLADQGWDESPKDVSKISGIKKSKSRSIILIAWLISSIVLSNGYKGFMKTAVITGREFRTKWKRLEELKNFTLFFPTGWMHDVGLVNRKAKNVLCQEVNRACLRRCSSDIDENRFKCDLNNEFIRFNSNTSKTIVAGQFKFFCDEDLEKIIETSLTSPRTALVLFSKEFDYYWSRVGLKMQGTKLKFAHNRNAGNDPFLRSPVSIYIANRFKEKYHYVAKRVQIMLSSGFYSLWEKWDRIRFPECHSNFRGNANSHGTDVRALSMESSLVLALYAFLWSLLLSLVIFIAEILYCFFPR</sequence>
<gene>
    <name evidence="3" type="ORF">AFUS01_LOCUS20420</name>
</gene>
<dbReference type="AlphaFoldDB" id="A0A8J2KUG2"/>
<feature type="transmembrane region" description="Helical" evidence="1">
    <location>
        <begin position="352"/>
        <end position="374"/>
    </location>
</feature>
<organism evidence="3 4">
    <name type="scientific">Allacma fusca</name>
    <dbReference type="NCBI Taxonomy" id="39272"/>
    <lineage>
        <taxon>Eukaryota</taxon>
        <taxon>Metazoa</taxon>
        <taxon>Ecdysozoa</taxon>
        <taxon>Arthropoda</taxon>
        <taxon>Hexapoda</taxon>
        <taxon>Collembola</taxon>
        <taxon>Symphypleona</taxon>
        <taxon>Sminthuridae</taxon>
        <taxon>Allacma</taxon>
    </lineage>
</organism>
<reference evidence="3" key="1">
    <citation type="submission" date="2021-06" db="EMBL/GenBank/DDBJ databases">
        <authorList>
            <person name="Hodson N. C."/>
            <person name="Mongue J. A."/>
            <person name="Jaron S. K."/>
        </authorList>
    </citation>
    <scope>NUCLEOTIDE SEQUENCE</scope>
</reference>
<feature type="signal peptide" evidence="2">
    <location>
        <begin position="1"/>
        <end position="21"/>
    </location>
</feature>
<comment type="caution">
    <text evidence="3">The sequence shown here is derived from an EMBL/GenBank/DDBJ whole genome shotgun (WGS) entry which is preliminary data.</text>
</comment>
<feature type="transmembrane region" description="Helical" evidence="1">
    <location>
        <begin position="665"/>
        <end position="690"/>
    </location>
</feature>
<keyword evidence="1" id="KW-1133">Transmembrane helix</keyword>
<evidence type="ECO:0000313" key="4">
    <source>
        <dbReference type="Proteomes" id="UP000708208"/>
    </source>
</evidence>
<name>A0A8J2KUG2_9HEXA</name>
<accession>A0A8J2KUG2</accession>
<keyword evidence="2" id="KW-0732">Signal</keyword>
<proteinExistence type="predicted"/>
<evidence type="ECO:0000256" key="1">
    <source>
        <dbReference type="SAM" id="Phobius"/>
    </source>
</evidence>
<feature type="transmembrane region" description="Helical" evidence="1">
    <location>
        <begin position="421"/>
        <end position="438"/>
    </location>
</feature>
<evidence type="ECO:0008006" key="5">
    <source>
        <dbReference type="Google" id="ProtNLM"/>
    </source>
</evidence>
<keyword evidence="1" id="KW-0812">Transmembrane</keyword>